<dbReference type="Proteomes" id="UP001275932">
    <property type="component" value="Unassembled WGS sequence"/>
</dbReference>
<evidence type="ECO:0000256" key="1">
    <source>
        <dbReference type="ARBA" id="ARBA00022729"/>
    </source>
</evidence>
<dbReference type="PROSITE" id="PS51352">
    <property type="entry name" value="THIOREDOXIN_2"/>
    <property type="match status" value="1"/>
</dbReference>
<dbReference type="Gene3D" id="3.40.30.10">
    <property type="entry name" value="Glutaredoxin"/>
    <property type="match status" value="1"/>
</dbReference>
<evidence type="ECO:0000256" key="2">
    <source>
        <dbReference type="SAM" id="SignalP"/>
    </source>
</evidence>
<feature type="domain" description="Thioredoxin" evidence="3">
    <location>
        <begin position="9"/>
        <end position="163"/>
    </location>
</feature>
<protein>
    <submittedName>
        <fullName evidence="4">Thioredoxin family protein</fullName>
    </submittedName>
</protein>
<evidence type="ECO:0000313" key="5">
    <source>
        <dbReference type="Proteomes" id="UP001275932"/>
    </source>
</evidence>
<dbReference type="RefSeq" id="WP_370396644.1">
    <property type="nucleotide sequence ID" value="NZ_JALBUT010000003.1"/>
</dbReference>
<feature type="signal peptide" evidence="2">
    <location>
        <begin position="1"/>
        <end position="24"/>
    </location>
</feature>
<dbReference type="EMBL" id="JALBUT010000003">
    <property type="protein sequence ID" value="MDX8415196.1"/>
    <property type="molecule type" value="Genomic_DNA"/>
</dbReference>
<dbReference type="InterPro" id="IPR013766">
    <property type="entry name" value="Thioredoxin_domain"/>
</dbReference>
<sequence>MKIIKILCLFGAAAASSISLFAEAKPSDEKAASREVSEKSVNWFLDIKKAEKQAAKEGKPLIIFFTGSDWCIWCKKLVRETISKPEFVDYANKNFVMLLCDFPNEGADKEQIAKNSELASAFKIEGFPTLVLLDIKNKKAFNFGYSEANTPQKFIDYVKKTMEKSNAAK</sequence>
<dbReference type="Pfam" id="PF13098">
    <property type="entry name" value="Thioredoxin_2"/>
    <property type="match status" value="1"/>
</dbReference>
<accession>A0ABU4WGM5</accession>
<organism evidence="4 5">
    <name type="scientific">Intestinicryptomonas porci</name>
    <dbReference type="NCBI Taxonomy" id="2926320"/>
    <lineage>
        <taxon>Bacteria</taxon>
        <taxon>Pseudomonadati</taxon>
        <taxon>Verrucomicrobiota</taxon>
        <taxon>Opitutia</taxon>
        <taxon>Opitutales</taxon>
        <taxon>Intestinicryptomonaceae</taxon>
        <taxon>Intestinicryptomonas</taxon>
    </lineage>
</organism>
<comment type="caution">
    <text evidence="4">The sequence shown here is derived from an EMBL/GenBank/DDBJ whole genome shotgun (WGS) entry which is preliminary data.</text>
</comment>
<evidence type="ECO:0000259" key="3">
    <source>
        <dbReference type="PROSITE" id="PS51352"/>
    </source>
</evidence>
<dbReference type="InterPro" id="IPR012336">
    <property type="entry name" value="Thioredoxin-like_fold"/>
</dbReference>
<dbReference type="SUPFAM" id="SSF52833">
    <property type="entry name" value="Thioredoxin-like"/>
    <property type="match status" value="1"/>
</dbReference>
<feature type="chain" id="PRO_5045608685" evidence="2">
    <location>
        <begin position="25"/>
        <end position="169"/>
    </location>
</feature>
<dbReference type="PANTHER" id="PTHR15337">
    <property type="entry name" value="ANTERIOR GRADIENT PROTEIN-RELATED"/>
    <property type="match status" value="1"/>
</dbReference>
<dbReference type="InterPro" id="IPR051099">
    <property type="entry name" value="AGR/TXD"/>
</dbReference>
<gene>
    <name evidence="4" type="ORF">MOX91_03255</name>
</gene>
<reference evidence="4 5" key="1">
    <citation type="submission" date="2022-03" db="EMBL/GenBank/DDBJ databases">
        <title>Novel taxa within the pig intestine.</title>
        <authorList>
            <person name="Wylensek D."/>
            <person name="Bishof K."/>
            <person name="Afrizal A."/>
            <person name="Clavel T."/>
        </authorList>
    </citation>
    <scope>NUCLEOTIDE SEQUENCE [LARGE SCALE GENOMIC DNA]</scope>
    <source>
        <strain evidence="4 5">CLA-KB-P66</strain>
    </source>
</reference>
<evidence type="ECO:0000313" key="4">
    <source>
        <dbReference type="EMBL" id="MDX8415196.1"/>
    </source>
</evidence>
<proteinExistence type="predicted"/>
<dbReference type="PANTHER" id="PTHR15337:SF11">
    <property type="entry name" value="THIOREDOXIN DOMAIN-CONTAINING PROTEIN"/>
    <property type="match status" value="1"/>
</dbReference>
<name>A0ABU4WGM5_9BACT</name>
<keyword evidence="1 2" id="KW-0732">Signal</keyword>
<dbReference type="InterPro" id="IPR036249">
    <property type="entry name" value="Thioredoxin-like_sf"/>
</dbReference>
<keyword evidence="5" id="KW-1185">Reference proteome</keyword>